<dbReference type="RefSeq" id="WP_133604849.1">
    <property type="nucleotide sequence ID" value="NZ_JAUFPJ010000009.1"/>
</dbReference>
<gene>
    <name evidence="1" type="ORF">DFR39_108146</name>
</gene>
<dbReference type="Pfam" id="PF12112">
    <property type="entry name" value="DUF3579"/>
    <property type="match status" value="1"/>
</dbReference>
<dbReference type="AlphaFoldDB" id="A0A4R6MYP0"/>
<evidence type="ECO:0000313" key="1">
    <source>
        <dbReference type="EMBL" id="TDP06674.1"/>
    </source>
</evidence>
<accession>A0A4R6MYP0</accession>
<dbReference type="OrthoDB" id="9814727at2"/>
<proteinExistence type="predicted"/>
<reference evidence="1 2" key="1">
    <citation type="submission" date="2019-03" db="EMBL/GenBank/DDBJ databases">
        <title>Genomic Encyclopedia of Type Strains, Phase IV (KMG-IV): sequencing the most valuable type-strain genomes for metagenomic binning, comparative biology and taxonomic classification.</title>
        <authorList>
            <person name="Goeker M."/>
        </authorList>
    </citation>
    <scope>NUCLEOTIDE SEQUENCE [LARGE SCALE GENOMIC DNA]</scope>
    <source>
        <strain evidence="1 2">DSM 25082</strain>
    </source>
</reference>
<dbReference type="InterPro" id="IPR021969">
    <property type="entry name" value="DUF3579"/>
</dbReference>
<dbReference type="EMBL" id="SNXE01000008">
    <property type="protein sequence ID" value="TDP06674.1"/>
    <property type="molecule type" value="Genomic_DNA"/>
</dbReference>
<sequence length="115" mass="12544">MSLPPKPREVFIQGLTLEGRTFRPSDWAERLAGAMSCFRPGGARSGPGAHIGYSPYCVPTVINGVKCVIVNEALKDIEPMAWDFVMNFARDNRLQVVEACLIPDEPPVKPGSSSQ</sequence>
<dbReference type="Proteomes" id="UP000295357">
    <property type="component" value="Unassembled WGS sequence"/>
</dbReference>
<dbReference type="Gene3D" id="3.30.70.2340">
    <property type="entry name" value="Uncharacterised protein PF12112 family, DUF3579"/>
    <property type="match status" value="1"/>
</dbReference>
<organism evidence="1 2">
    <name type="scientific">Roseateles asaccharophilus</name>
    <dbReference type="NCBI Taxonomy" id="582607"/>
    <lineage>
        <taxon>Bacteria</taxon>
        <taxon>Pseudomonadati</taxon>
        <taxon>Pseudomonadota</taxon>
        <taxon>Betaproteobacteria</taxon>
        <taxon>Burkholderiales</taxon>
        <taxon>Sphaerotilaceae</taxon>
        <taxon>Roseateles</taxon>
    </lineage>
</organism>
<name>A0A4R6MYP0_9BURK</name>
<comment type="caution">
    <text evidence="1">The sequence shown here is derived from an EMBL/GenBank/DDBJ whole genome shotgun (WGS) entry which is preliminary data.</text>
</comment>
<keyword evidence="2" id="KW-1185">Reference proteome</keyword>
<protein>
    <submittedName>
        <fullName evidence="1">Uncharacterized protein DUF3579</fullName>
    </submittedName>
</protein>
<evidence type="ECO:0000313" key="2">
    <source>
        <dbReference type="Proteomes" id="UP000295357"/>
    </source>
</evidence>